<keyword evidence="10" id="KW-1185">Reference proteome</keyword>
<organism evidence="9 10">
    <name type="scientific">Phellinidium pouzarii</name>
    <dbReference type="NCBI Taxonomy" id="167371"/>
    <lineage>
        <taxon>Eukaryota</taxon>
        <taxon>Fungi</taxon>
        <taxon>Dikarya</taxon>
        <taxon>Basidiomycota</taxon>
        <taxon>Agaricomycotina</taxon>
        <taxon>Agaricomycetes</taxon>
        <taxon>Hymenochaetales</taxon>
        <taxon>Hymenochaetaceae</taxon>
        <taxon>Phellinidium</taxon>
    </lineage>
</organism>
<comment type="similarity">
    <text evidence="3">Belongs to the cytochrome P450 family.</text>
</comment>
<proteinExistence type="inferred from homology"/>
<dbReference type="InterPro" id="IPR001128">
    <property type="entry name" value="Cyt_P450"/>
</dbReference>
<dbReference type="Gene3D" id="1.10.630.10">
    <property type="entry name" value="Cytochrome P450"/>
    <property type="match status" value="2"/>
</dbReference>
<evidence type="ECO:0000256" key="4">
    <source>
        <dbReference type="ARBA" id="ARBA00022617"/>
    </source>
</evidence>
<keyword evidence="8" id="KW-0503">Monooxygenase</keyword>
<dbReference type="GO" id="GO:0020037">
    <property type="term" value="F:heme binding"/>
    <property type="evidence" value="ECO:0007669"/>
    <property type="project" value="InterPro"/>
</dbReference>
<evidence type="ECO:0000313" key="9">
    <source>
        <dbReference type="EMBL" id="THG94471.1"/>
    </source>
</evidence>
<evidence type="ECO:0000256" key="2">
    <source>
        <dbReference type="ARBA" id="ARBA00005179"/>
    </source>
</evidence>
<name>A0A4S4K977_9AGAM</name>
<evidence type="ECO:0000256" key="8">
    <source>
        <dbReference type="ARBA" id="ARBA00023033"/>
    </source>
</evidence>
<dbReference type="Proteomes" id="UP000308199">
    <property type="component" value="Unassembled WGS sequence"/>
</dbReference>
<evidence type="ECO:0008006" key="11">
    <source>
        <dbReference type="Google" id="ProtNLM"/>
    </source>
</evidence>
<evidence type="ECO:0000256" key="1">
    <source>
        <dbReference type="ARBA" id="ARBA00001971"/>
    </source>
</evidence>
<dbReference type="SUPFAM" id="SSF48264">
    <property type="entry name" value="Cytochrome P450"/>
    <property type="match status" value="1"/>
</dbReference>
<comment type="cofactor">
    <cofactor evidence="1">
        <name>heme</name>
        <dbReference type="ChEBI" id="CHEBI:30413"/>
    </cofactor>
</comment>
<dbReference type="InterPro" id="IPR050364">
    <property type="entry name" value="Cytochrome_P450_fung"/>
</dbReference>
<dbReference type="OrthoDB" id="2789670at2759"/>
<dbReference type="EMBL" id="SGPK01001099">
    <property type="protein sequence ID" value="THG94471.1"/>
    <property type="molecule type" value="Genomic_DNA"/>
</dbReference>
<evidence type="ECO:0000313" key="10">
    <source>
        <dbReference type="Proteomes" id="UP000308199"/>
    </source>
</evidence>
<gene>
    <name evidence="9" type="ORF">EW145_g8131</name>
</gene>
<dbReference type="GO" id="GO:0005506">
    <property type="term" value="F:iron ion binding"/>
    <property type="evidence" value="ECO:0007669"/>
    <property type="project" value="InterPro"/>
</dbReference>
<feature type="non-terminal residue" evidence="9">
    <location>
        <position position="417"/>
    </location>
</feature>
<keyword evidence="6" id="KW-0560">Oxidoreductase</keyword>
<dbReference type="PANTHER" id="PTHR46300">
    <property type="entry name" value="P450, PUTATIVE (EUROFUNG)-RELATED-RELATED"/>
    <property type="match status" value="1"/>
</dbReference>
<evidence type="ECO:0000256" key="3">
    <source>
        <dbReference type="ARBA" id="ARBA00010617"/>
    </source>
</evidence>
<dbReference type="GO" id="GO:0016705">
    <property type="term" value="F:oxidoreductase activity, acting on paired donors, with incorporation or reduction of molecular oxygen"/>
    <property type="evidence" value="ECO:0007669"/>
    <property type="project" value="InterPro"/>
</dbReference>
<keyword evidence="7" id="KW-0408">Iron</keyword>
<dbReference type="Pfam" id="PF00067">
    <property type="entry name" value="p450"/>
    <property type="match status" value="2"/>
</dbReference>
<dbReference type="InterPro" id="IPR002401">
    <property type="entry name" value="Cyt_P450_E_grp-I"/>
</dbReference>
<dbReference type="PRINTS" id="PR00463">
    <property type="entry name" value="EP450I"/>
</dbReference>
<keyword evidence="4" id="KW-0349">Heme</keyword>
<protein>
    <recommendedName>
        <fullName evidence="11">Cytochrome P450</fullName>
    </recommendedName>
</protein>
<evidence type="ECO:0000256" key="7">
    <source>
        <dbReference type="ARBA" id="ARBA00023004"/>
    </source>
</evidence>
<keyword evidence="5" id="KW-0479">Metal-binding</keyword>
<dbReference type="InterPro" id="IPR036396">
    <property type="entry name" value="Cyt_P450_sf"/>
</dbReference>
<reference evidence="9 10" key="1">
    <citation type="submission" date="2019-02" db="EMBL/GenBank/DDBJ databases">
        <title>Genome sequencing of the rare red list fungi Phellinidium pouzarii.</title>
        <authorList>
            <person name="Buettner E."/>
            <person name="Kellner H."/>
        </authorList>
    </citation>
    <scope>NUCLEOTIDE SEQUENCE [LARGE SCALE GENOMIC DNA]</scope>
    <source>
        <strain evidence="9 10">DSM 108285</strain>
    </source>
</reference>
<evidence type="ECO:0000256" key="6">
    <source>
        <dbReference type="ARBA" id="ARBA00023002"/>
    </source>
</evidence>
<dbReference type="AlphaFoldDB" id="A0A4S4K977"/>
<dbReference type="GO" id="GO:0004497">
    <property type="term" value="F:monooxygenase activity"/>
    <property type="evidence" value="ECO:0007669"/>
    <property type="project" value="UniProtKB-KW"/>
</dbReference>
<comment type="pathway">
    <text evidence="2">Secondary metabolite biosynthesis.</text>
</comment>
<accession>A0A4S4K977</accession>
<sequence>MSVSVSALVLALDVAAFTCAAVYLLVWLPKRSRCGGLPGPPGPQGYPLVGNIFDKPGVPEWERARQWGAQHGLSTVCRHTLGAPYAYPHTQGDIILVRSLGKPYIIVNSYEAAVELFEKRGHNYSSRPQNTLIELEGWNLLPSQMAYGDEHRKSRQLLHRFFGRPAVSDFCELQTHVAHRLLLGLLKEPDEFRYLTRRSAGESIMMAAYGYKVAEKNDPYIDLAEKGIQTLSDAKRMALVNIFPSLRYLPEWLPGTSFHKTIRDGYDTVHTLLFDPYEKTKKEITVSALNTFILAMVLFPDAQRRGKEELDRVIGKDALPTMQDRPNLTYINAICNEVLRWEPVSPLGVAHCPTEDDVYNGYFIPAGITMYANIWAMQRNPSEYPEPDKFIPERWLPFDGEKTPLDVHKTQFGFGRR</sequence>
<evidence type="ECO:0000256" key="5">
    <source>
        <dbReference type="ARBA" id="ARBA00022723"/>
    </source>
</evidence>
<comment type="caution">
    <text evidence="9">The sequence shown here is derived from an EMBL/GenBank/DDBJ whole genome shotgun (WGS) entry which is preliminary data.</text>
</comment>
<dbReference type="PANTHER" id="PTHR46300:SF5">
    <property type="entry name" value="CYTOCHROME P450"/>
    <property type="match status" value="1"/>
</dbReference>